<keyword evidence="3" id="KW-0677">Repeat</keyword>
<dbReference type="PROSITE" id="PS50005">
    <property type="entry name" value="TPR"/>
    <property type="match status" value="3"/>
</dbReference>
<dbReference type="InterPro" id="IPR011990">
    <property type="entry name" value="TPR-like_helical_dom_sf"/>
</dbReference>
<comment type="similarity">
    <text evidence="5">Belongs to the Rap family.</text>
</comment>
<evidence type="ECO:0000256" key="8">
    <source>
        <dbReference type="SAM" id="Phobius"/>
    </source>
</evidence>
<feature type="coiled-coil region" evidence="7">
    <location>
        <begin position="383"/>
        <end position="412"/>
    </location>
</feature>
<evidence type="ECO:0000256" key="3">
    <source>
        <dbReference type="ARBA" id="ARBA00022737"/>
    </source>
</evidence>
<feature type="domain" description="Histidine kinase" evidence="9">
    <location>
        <begin position="554"/>
        <end position="647"/>
    </location>
</feature>
<organism evidence="10 11">
    <name type="scientific">Mongoliitalea lutea</name>
    <dbReference type="NCBI Taxonomy" id="849756"/>
    <lineage>
        <taxon>Bacteria</taxon>
        <taxon>Pseudomonadati</taxon>
        <taxon>Bacteroidota</taxon>
        <taxon>Cytophagia</taxon>
        <taxon>Cytophagales</taxon>
        <taxon>Cyclobacteriaceae</taxon>
        <taxon>Mongoliitalea</taxon>
    </lineage>
</organism>
<dbReference type="Proteomes" id="UP000642809">
    <property type="component" value="Unassembled WGS sequence"/>
</dbReference>
<feature type="repeat" description="TPR" evidence="6">
    <location>
        <begin position="56"/>
        <end position="89"/>
    </location>
</feature>
<evidence type="ECO:0000256" key="7">
    <source>
        <dbReference type="SAM" id="Coils"/>
    </source>
</evidence>
<evidence type="ECO:0000256" key="1">
    <source>
        <dbReference type="ARBA" id="ARBA00004496"/>
    </source>
</evidence>
<dbReference type="Pfam" id="PF06580">
    <property type="entry name" value="His_kinase"/>
    <property type="match status" value="1"/>
</dbReference>
<dbReference type="AlphaFoldDB" id="A0A8J3D4H0"/>
<evidence type="ECO:0000313" key="10">
    <source>
        <dbReference type="EMBL" id="GHB53147.1"/>
    </source>
</evidence>
<dbReference type="InterPro" id="IPR051476">
    <property type="entry name" value="Bac_ResReg_Asp_Phosphatase"/>
</dbReference>
<dbReference type="SMART" id="SM00028">
    <property type="entry name" value="TPR"/>
    <property type="match status" value="7"/>
</dbReference>
<feature type="repeat" description="TPR" evidence="6">
    <location>
        <begin position="139"/>
        <end position="172"/>
    </location>
</feature>
<reference evidence="10" key="2">
    <citation type="submission" date="2020-09" db="EMBL/GenBank/DDBJ databases">
        <authorList>
            <person name="Sun Q."/>
            <person name="Kim S."/>
        </authorList>
    </citation>
    <scope>NUCLEOTIDE SEQUENCE</scope>
    <source>
        <strain evidence="10">KCTC 23224</strain>
    </source>
</reference>
<name>A0A8J3D4H0_9BACT</name>
<evidence type="ECO:0000256" key="2">
    <source>
        <dbReference type="ARBA" id="ARBA00022490"/>
    </source>
</evidence>
<dbReference type="InterPro" id="IPR010559">
    <property type="entry name" value="Sig_transdc_His_kin_internal"/>
</dbReference>
<dbReference type="InterPro" id="IPR005467">
    <property type="entry name" value="His_kinase_dom"/>
</dbReference>
<sequence>MFSQDSLLRVLENSPNNLEVISRLAQSYEHSNSEKARYYADLLLKKSKSSDYDYKSRAYNTLANCYLLESDFFKAEESYLKAIEFSKKGGLKKNEGVYISSLAQINLNQGNIKEAINLYKSSLEILSELDDDNLDFFFSSIYGGLGDCYNQMGVYNEALEYLFESLNINERNGDHISTAISYNSIASVYDNLEQLEKSILYNKKSLEEIRKADYLIAEATILLNLAENFFKVDSIEAASSFLDQSFTMLNDNGLTFNLGNVYQLYGKISLKQDELEKAKDFFVKALELHEADGKNYYLFQTQFNLGEVEVLLGNYEKGKEWILDAIDSFSKNGFLRDKRNALGVLLDYMVAQDDFIDIKNTLTQYRSSVNEYLNEERQNAIIASEIKFEIAQKEAQIETQELQLEAEKVKRNWTLFGLIAVMISASGGLFFYSSKQKEKEKQLAFELSNLHNSINEMELQTLNQQLDPHELSNFIQSVSRNVLRKDEKLYNQLINLWDVTTIVLNHKEFTSDVNTEIENLKKYLIYQQEIVYPKFEFEISNQLTSDDFLVPRLLLRNLAANAIKHGLKGIEGKIEIRLFEESEYIHIWVKDNGRGLMNGSFYSGIGTGTYQTIFNKLNLKNKDKARIEIDTNTPNGVLVKVFIPKNYNYS</sequence>
<dbReference type="InterPro" id="IPR019734">
    <property type="entry name" value="TPR_rpt"/>
</dbReference>
<gene>
    <name evidence="10" type="ORF">GCM10008106_37120</name>
</gene>
<dbReference type="PROSITE" id="PS50109">
    <property type="entry name" value="HIS_KIN"/>
    <property type="match status" value="1"/>
</dbReference>
<keyword evidence="2" id="KW-0963">Cytoplasm</keyword>
<dbReference type="Pfam" id="PF13424">
    <property type="entry name" value="TPR_12"/>
    <property type="match status" value="2"/>
</dbReference>
<feature type="repeat" description="TPR" evidence="6">
    <location>
        <begin position="259"/>
        <end position="292"/>
    </location>
</feature>
<dbReference type="SUPFAM" id="SSF55874">
    <property type="entry name" value="ATPase domain of HSP90 chaperone/DNA topoisomerase II/histidine kinase"/>
    <property type="match status" value="1"/>
</dbReference>
<dbReference type="PANTHER" id="PTHR46630:SF1">
    <property type="entry name" value="TETRATRICOPEPTIDE REPEAT PROTEIN 29"/>
    <property type="match status" value="1"/>
</dbReference>
<keyword evidence="8" id="KW-0472">Membrane</keyword>
<dbReference type="PANTHER" id="PTHR46630">
    <property type="entry name" value="TETRATRICOPEPTIDE REPEAT PROTEIN 29"/>
    <property type="match status" value="1"/>
</dbReference>
<dbReference type="InterPro" id="IPR036890">
    <property type="entry name" value="HATPase_C_sf"/>
</dbReference>
<evidence type="ECO:0000256" key="6">
    <source>
        <dbReference type="PROSITE-ProRule" id="PRU00339"/>
    </source>
</evidence>
<evidence type="ECO:0000259" key="9">
    <source>
        <dbReference type="PROSITE" id="PS50109"/>
    </source>
</evidence>
<comment type="subcellular location">
    <subcellularLocation>
        <location evidence="1">Cytoplasm</location>
    </subcellularLocation>
</comment>
<keyword evidence="11" id="KW-1185">Reference proteome</keyword>
<evidence type="ECO:0000313" key="11">
    <source>
        <dbReference type="Proteomes" id="UP000642809"/>
    </source>
</evidence>
<keyword evidence="10" id="KW-0418">Kinase</keyword>
<keyword evidence="8" id="KW-1133">Transmembrane helix</keyword>
<protein>
    <submittedName>
        <fullName evidence="10">Sensor histidine kinase</fullName>
    </submittedName>
</protein>
<dbReference type="EMBL" id="BMYF01000034">
    <property type="protein sequence ID" value="GHB53147.1"/>
    <property type="molecule type" value="Genomic_DNA"/>
</dbReference>
<keyword evidence="4 6" id="KW-0802">TPR repeat</keyword>
<comment type="caution">
    <text evidence="10">The sequence shown here is derived from an EMBL/GenBank/DDBJ whole genome shotgun (WGS) entry which is preliminary data.</text>
</comment>
<keyword evidence="10" id="KW-0808">Transferase</keyword>
<accession>A0A8J3D4H0</accession>
<dbReference type="Pfam" id="PF13181">
    <property type="entry name" value="TPR_8"/>
    <property type="match status" value="1"/>
</dbReference>
<keyword evidence="8" id="KW-0812">Transmembrane</keyword>
<keyword evidence="7" id="KW-0175">Coiled coil</keyword>
<dbReference type="SUPFAM" id="SSF48452">
    <property type="entry name" value="TPR-like"/>
    <property type="match status" value="3"/>
</dbReference>
<dbReference type="GO" id="GO:0005737">
    <property type="term" value="C:cytoplasm"/>
    <property type="evidence" value="ECO:0007669"/>
    <property type="project" value="UniProtKB-SubCell"/>
</dbReference>
<evidence type="ECO:0000256" key="4">
    <source>
        <dbReference type="ARBA" id="ARBA00022803"/>
    </source>
</evidence>
<proteinExistence type="inferred from homology"/>
<evidence type="ECO:0000256" key="5">
    <source>
        <dbReference type="ARBA" id="ARBA00038253"/>
    </source>
</evidence>
<reference evidence="10" key="1">
    <citation type="journal article" date="2014" name="Int. J. Syst. Evol. Microbiol.">
        <title>Complete genome sequence of Corynebacterium casei LMG S-19264T (=DSM 44701T), isolated from a smear-ripened cheese.</title>
        <authorList>
            <consortium name="US DOE Joint Genome Institute (JGI-PGF)"/>
            <person name="Walter F."/>
            <person name="Albersmeier A."/>
            <person name="Kalinowski J."/>
            <person name="Ruckert C."/>
        </authorList>
    </citation>
    <scope>NUCLEOTIDE SEQUENCE</scope>
    <source>
        <strain evidence="10">KCTC 23224</strain>
    </source>
</reference>
<dbReference type="GO" id="GO:0016020">
    <property type="term" value="C:membrane"/>
    <property type="evidence" value="ECO:0007669"/>
    <property type="project" value="InterPro"/>
</dbReference>
<dbReference type="GO" id="GO:0000155">
    <property type="term" value="F:phosphorelay sensor kinase activity"/>
    <property type="evidence" value="ECO:0007669"/>
    <property type="project" value="InterPro"/>
</dbReference>
<dbReference type="Gene3D" id="3.30.565.10">
    <property type="entry name" value="Histidine kinase-like ATPase, C-terminal domain"/>
    <property type="match status" value="1"/>
</dbReference>
<dbReference type="Gene3D" id="1.25.40.10">
    <property type="entry name" value="Tetratricopeptide repeat domain"/>
    <property type="match status" value="3"/>
</dbReference>
<feature type="transmembrane region" description="Helical" evidence="8">
    <location>
        <begin position="413"/>
        <end position="432"/>
    </location>
</feature>